<dbReference type="SMART" id="SM00949">
    <property type="entry name" value="PAZ"/>
    <property type="match status" value="1"/>
</dbReference>
<dbReference type="InterPro" id="IPR003165">
    <property type="entry name" value="Piwi"/>
</dbReference>
<dbReference type="SMART" id="SM00950">
    <property type="entry name" value="Piwi"/>
    <property type="match status" value="1"/>
</dbReference>
<dbReference type="CDD" id="cd02846">
    <property type="entry name" value="PAZ_argonaute_like"/>
    <property type="match status" value="1"/>
</dbReference>
<accession>A0A0V1JVW7</accession>
<dbReference type="Pfam" id="PF02170">
    <property type="entry name" value="PAZ"/>
    <property type="match status" value="1"/>
</dbReference>
<evidence type="ECO:0000259" key="3">
    <source>
        <dbReference type="PROSITE" id="PS50822"/>
    </source>
</evidence>
<reference evidence="4 5" key="1">
    <citation type="submission" date="2015-01" db="EMBL/GenBank/DDBJ databases">
        <title>Evolution of Trichinella species and genotypes.</title>
        <authorList>
            <person name="Korhonen P.K."/>
            <person name="Edoardo P."/>
            <person name="Giuseppe L.R."/>
            <person name="Gasser R.B."/>
        </authorList>
    </citation>
    <scope>NUCLEOTIDE SEQUENCE [LARGE SCALE GENOMIC DNA]</scope>
    <source>
        <strain evidence="4">ISS176</strain>
    </source>
</reference>
<evidence type="ECO:0000256" key="1">
    <source>
        <dbReference type="SAM" id="MobiDB-lite"/>
    </source>
</evidence>
<evidence type="ECO:0000259" key="2">
    <source>
        <dbReference type="PROSITE" id="PS50821"/>
    </source>
</evidence>
<feature type="compositionally biased region" description="Basic and acidic residues" evidence="1">
    <location>
        <begin position="605"/>
        <end position="625"/>
    </location>
</feature>
<dbReference type="GO" id="GO:0003723">
    <property type="term" value="F:RNA binding"/>
    <property type="evidence" value="ECO:0007669"/>
    <property type="project" value="InterPro"/>
</dbReference>
<dbReference type="PROSITE" id="PS50822">
    <property type="entry name" value="PIWI"/>
    <property type="match status" value="1"/>
</dbReference>
<dbReference type="InterPro" id="IPR036085">
    <property type="entry name" value="PAZ_dom_sf"/>
</dbReference>
<feature type="region of interest" description="Disordered" evidence="1">
    <location>
        <begin position="605"/>
        <end position="628"/>
    </location>
</feature>
<dbReference type="InterPro" id="IPR003100">
    <property type="entry name" value="PAZ_dom"/>
</dbReference>
<dbReference type="SUPFAM" id="SSF53098">
    <property type="entry name" value="Ribonuclease H-like"/>
    <property type="match status" value="1"/>
</dbReference>
<gene>
    <name evidence="4" type="primary">Ago2</name>
    <name evidence="4" type="ORF">T4C_2423</name>
</gene>
<dbReference type="PROSITE" id="PS50821">
    <property type="entry name" value="PAZ"/>
    <property type="match status" value="1"/>
</dbReference>
<dbReference type="Gene3D" id="3.40.50.2300">
    <property type="match status" value="1"/>
</dbReference>
<proteinExistence type="predicted"/>
<dbReference type="Gene3D" id="2.170.260.10">
    <property type="entry name" value="paz domain"/>
    <property type="match status" value="1"/>
</dbReference>
<dbReference type="Pfam" id="PF16487">
    <property type="entry name" value="ArgoMid"/>
    <property type="match status" value="1"/>
</dbReference>
<feature type="region of interest" description="Disordered" evidence="1">
    <location>
        <begin position="137"/>
        <end position="209"/>
    </location>
</feature>
<feature type="region of interest" description="Disordered" evidence="1">
    <location>
        <begin position="293"/>
        <end position="353"/>
    </location>
</feature>
<dbReference type="EMBL" id="JYDV01000038">
    <property type="protein sequence ID" value="KRZ39129.1"/>
    <property type="molecule type" value="Genomic_DNA"/>
</dbReference>
<dbReference type="Gene3D" id="3.30.420.10">
    <property type="entry name" value="Ribonuclease H-like superfamily/Ribonuclease H"/>
    <property type="match status" value="1"/>
</dbReference>
<comment type="caution">
    <text evidence="4">The sequence shown here is derived from an EMBL/GenBank/DDBJ whole genome shotgun (WGS) entry which is preliminary data.</text>
</comment>
<evidence type="ECO:0000313" key="4">
    <source>
        <dbReference type="EMBL" id="KRZ39129.1"/>
    </source>
</evidence>
<organism evidence="4 5">
    <name type="scientific">Trichinella pseudospiralis</name>
    <name type="common">Parasitic roundworm</name>
    <dbReference type="NCBI Taxonomy" id="6337"/>
    <lineage>
        <taxon>Eukaryota</taxon>
        <taxon>Metazoa</taxon>
        <taxon>Ecdysozoa</taxon>
        <taxon>Nematoda</taxon>
        <taxon>Enoplea</taxon>
        <taxon>Dorylaimia</taxon>
        <taxon>Trichinellida</taxon>
        <taxon>Trichinellidae</taxon>
        <taxon>Trichinella</taxon>
    </lineage>
</organism>
<feature type="compositionally biased region" description="Polar residues" evidence="1">
    <location>
        <begin position="137"/>
        <end position="157"/>
    </location>
</feature>
<feature type="compositionally biased region" description="Basic and acidic residues" evidence="1">
    <location>
        <begin position="160"/>
        <end position="171"/>
    </location>
</feature>
<dbReference type="InterPro" id="IPR032473">
    <property type="entry name" value="Argonaute_Mid_dom"/>
</dbReference>
<dbReference type="SUPFAM" id="SSF101690">
    <property type="entry name" value="PAZ domain"/>
    <property type="match status" value="1"/>
</dbReference>
<dbReference type="Proteomes" id="UP000054826">
    <property type="component" value="Unassembled WGS sequence"/>
</dbReference>
<feature type="compositionally biased region" description="Basic and acidic residues" evidence="1">
    <location>
        <begin position="319"/>
        <end position="330"/>
    </location>
</feature>
<feature type="non-terminal residue" evidence="4">
    <location>
        <position position="1"/>
    </location>
</feature>
<protein>
    <submittedName>
        <fullName evidence="4">Protein argonaute-2</fullName>
    </submittedName>
</protein>
<dbReference type="InterPro" id="IPR036397">
    <property type="entry name" value="RNaseH_sf"/>
</dbReference>
<feature type="domain" description="Piwi" evidence="3">
    <location>
        <begin position="1143"/>
        <end position="1456"/>
    </location>
</feature>
<feature type="non-terminal residue" evidence="4">
    <location>
        <position position="1517"/>
    </location>
</feature>
<feature type="compositionally biased region" description="Polar residues" evidence="1">
    <location>
        <begin position="309"/>
        <end position="318"/>
    </location>
</feature>
<evidence type="ECO:0000313" key="5">
    <source>
        <dbReference type="Proteomes" id="UP000054826"/>
    </source>
</evidence>
<dbReference type="Pfam" id="PF02171">
    <property type="entry name" value="Piwi"/>
    <property type="match status" value="1"/>
</dbReference>
<feature type="region of interest" description="Disordered" evidence="1">
    <location>
        <begin position="452"/>
        <end position="478"/>
    </location>
</feature>
<dbReference type="PANTHER" id="PTHR22891">
    <property type="entry name" value="EUKARYOTIC TRANSLATION INITIATION FACTOR 2C"/>
    <property type="match status" value="1"/>
</dbReference>
<feature type="compositionally biased region" description="Polar residues" evidence="1">
    <location>
        <begin position="331"/>
        <end position="350"/>
    </location>
</feature>
<feature type="domain" description="PAZ" evidence="2">
    <location>
        <begin position="886"/>
        <end position="971"/>
    </location>
</feature>
<sequence>LKLRFICWPGVLCKYFATFVATATCARQLCSGCVVLTTGVVVIVVRCCFSTLSSENHIKKINSYCNNYYHYELQFQPTENVMIQSDVSGPPAFTVSVRLGLPNEHIAGVRFRHTFVIPSTTTTSESGPLFVQPQIPTQLNYEPSPTTGDRQVNVRQQTTGDRRSRSRDRDHRGHRSHHSHRSHRSTDGNHRHRRHSRSSSQQETISDSEPCSKLITSNQCSFSPCQFSGLSSAATQQLQQSSGSRSDAPDLAINTFSEPEPAASRDDGHASSNTTRMLGDLLDRLEQFGSSPVDSIKETLIDDPAVPSPCSTTRSPADSSRETVRQDEPTRSNVRMSSSVDPETHNSTIFRSIGRPSPGISLVAVADEPKRFSSAAIFAMYAGQPGDRRQTNSRREQLTTSYSKVPIDRWSTDGDTSDLSAGQPIDRWSPEHLLVYDEGSVCHSDVLEPLEHSVPEDQSDSNETLVDELSSDHGDQPVTARQRFVDQTQLLSTGTASLLSVHQSNSLDHVHEAVICRQPIKDLCSLFTQQQHFTQPHPCWRPIVERRGDHSIVMEEFTVIDVVEGDDTKIDDSKNGQKAALPLPPPTEIPMDEFTVIDVVEGDDTKIEDNNKNRQESAPELKPPTDEDGNLDKWLFPIRPNVGNKGSKLKVFVNFIKMHFPEKLTLYEHEVKYSILLRGKESGKDKIPLYSSLEKRSLMIEAFNNVVKSAKSLKMPHYYYDGGNVLISTTPVASDSEEVLIANNVVGVVSVSFKIGLPRKLVVDIKSLLNSSNTISFESRCNEMRRLEFITSSVIANEAQCVMNGNFFKSSFELFKIGERFELRTGVFKSLRIIIGSENVNPDRWHLALNIDVKRAPFYTPQNVVNYLLEEFGLSTLETKKRWAPSEISTMQRKLIGLKVKASNTKFVWKIEDVIGKNALEEKFFCEEFDEEISVDKYFRQKYCIKLRYPYLPLVKNKRCTFPMEILDVVPNQKVPNKKLDENALSSVIRLSSITPFKRKCETLEKVVVSDLGLLKGQRLARDTGIHHTEELMTVTARVLDSFNILHGRDSKNQYVSHVTRSQWDMRNKELFNTARIDNWAVINFSDVATGDLKRFLKNLICKASECGIKISSSWSVFEDKAEKNPHSLESLFQNLVDHKVTYALCILPNTKDWFRGFLKYLSETKYGVITQCILKKTVIKATRDRNPDTLYFNLALKVNSKNGGVNNEVSQESDVIRTWMRPGVMFMGIDVNHPGNAGIKSDSKNAADLEPSVIGVVANCGKSVSDYRMQCRLQSSRQEQLDSVVFKEIVLWFLEKYEKKNGVLPESLIVYRDGVSESQFKMVVSSEVKVFKSAFEQIKENYSPKLTVIVVTKRHSAKFFKTNINSHTHVQEQNIPSGTVIDTVIVSPFLYDFYLCGHHGLLGTSRVLRYIVLHDDNKFDSDDIQMLTYALCFTYQKCTRAVSLPSPVYHAHHVATRGKELFLAAIREKGDKNVKLEEIEMKLKIREKVSNGMFWARYRSEIRQTCTETKNRTKAQ</sequence>
<feature type="region of interest" description="Disordered" evidence="1">
    <location>
        <begin position="236"/>
        <end position="275"/>
    </location>
</feature>
<feature type="compositionally biased region" description="Basic residues" evidence="1">
    <location>
        <begin position="172"/>
        <end position="183"/>
    </location>
</feature>
<dbReference type="InterPro" id="IPR012337">
    <property type="entry name" value="RNaseH-like_sf"/>
</dbReference>
<name>A0A0V1JVW7_TRIPS</name>